<comment type="similarity">
    <text evidence="10">Belongs to the peptidase M28 family.</text>
</comment>
<protein>
    <recommendedName>
        <fullName evidence="10">Peptide hydrolase</fullName>
        <ecNumber evidence="10">3.4.-.-</ecNumber>
    </recommendedName>
</protein>
<dbReference type="Proteomes" id="UP000242180">
    <property type="component" value="Unassembled WGS sequence"/>
</dbReference>
<dbReference type="GO" id="GO:0006508">
    <property type="term" value="P:proteolysis"/>
    <property type="evidence" value="ECO:0007669"/>
    <property type="project" value="UniProtKB-KW"/>
</dbReference>
<dbReference type="EC" id="3.4.-.-" evidence="10"/>
<evidence type="ECO:0000313" key="13">
    <source>
        <dbReference type="Proteomes" id="UP000242180"/>
    </source>
</evidence>
<evidence type="ECO:0000256" key="7">
    <source>
        <dbReference type="ARBA" id="ARBA00022833"/>
    </source>
</evidence>
<keyword evidence="10" id="KW-0732">Signal</keyword>
<keyword evidence="9" id="KW-0012">Acyltransferase</keyword>
<reference evidence="12 13" key="1">
    <citation type="submission" date="2016-07" db="EMBL/GenBank/DDBJ databases">
        <title>Pervasive Adenine N6-methylation of Active Genes in Fungi.</title>
        <authorList>
            <consortium name="DOE Joint Genome Institute"/>
            <person name="Mondo S.J."/>
            <person name="Dannebaum R.O."/>
            <person name="Kuo R.C."/>
            <person name="Labutti K."/>
            <person name="Haridas S."/>
            <person name="Kuo A."/>
            <person name="Salamov A."/>
            <person name="Ahrendt S.R."/>
            <person name="Lipzen A."/>
            <person name="Sullivan W."/>
            <person name="Andreopoulos W.B."/>
            <person name="Clum A."/>
            <person name="Lindquist E."/>
            <person name="Daum C."/>
            <person name="Ramamoorthy G.K."/>
            <person name="Gryganskyi A."/>
            <person name="Culley D."/>
            <person name="Magnuson J.K."/>
            <person name="James T.Y."/>
            <person name="O'Malley M.A."/>
            <person name="Stajich J.E."/>
            <person name="Spatafora J.W."/>
            <person name="Visel A."/>
            <person name="Grigoriev I.V."/>
        </authorList>
    </citation>
    <scope>NUCLEOTIDE SEQUENCE [LARGE SCALE GENOMIC DNA]</scope>
    <source>
        <strain evidence="12 13">NRRL 2496</strain>
    </source>
</reference>
<evidence type="ECO:0000256" key="3">
    <source>
        <dbReference type="ARBA" id="ARBA00006014"/>
    </source>
</evidence>
<feature type="signal peptide" evidence="10">
    <location>
        <begin position="1"/>
        <end position="17"/>
    </location>
</feature>
<dbReference type="Gene3D" id="3.40.630.10">
    <property type="entry name" value="Zn peptidases"/>
    <property type="match status" value="1"/>
</dbReference>
<evidence type="ECO:0000256" key="6">
    <source>
        <dbReference type="ARBA" id="ARBA00022723"/>
    </source>
</evidence>
<keyword evidence="5 12" id="KW-0808">Transferase</keyword>
<name>A0A1X2H451_SYNRA</name>
<proteinExistence type="inferred from homology"/>
<feature type="chain" id="PRO_5011811702" description="Peptide hydrolase" evidence="10">
    <location>
        <begin position="18"/>
        <end position="354"/>
    </location>
</feature>
<dbReference type="FunFam" id="3.40.630.10:FF:000029">
    <property type="entry name" value="Glutaminyl-peptide cyclotransferase"/>
    <property type="match status" value="1"/>
</dbReference>
<dbReference type="InterPro" id="IPR007484">
    <property type="entry name" value="Peptidase_M28"/>
</dbReference>
<dbReference type="GO" id="GO:0005576">
    <property type="term" value="C:extracellular region"/>
    <property type="evidence" value="ECO:0007669"/>
    <property type="project" value="UniProtKB-SubCell"/>
</dbReference>
<dbReference type="STRING" id="13706.A0A1X2H451"/>
<dbReference type="InParanoid" id="A0A1X2H451"/>
<organism evidence="12 13">
    <name type="scientific">Syncephalastrum racemosum</name>
    <name type="common">Filamentous fungus</name>
    <dbReference type="NCBI Taxonomy" id="13706"/>
    <lineage>
        <taxon>Eukaryota</taxon>
        <taxon>Fungi</taxon>
        <taxon>Fungi incertae sedis</taxon>
        <taxon>Mucoromycota</taxon>
        <taxon>Mucoromycotina</taxon>
        <taxon>Mucoromycetes</taxon>
        <taxon>Mucorales</taxon>
        <taxon>Syncephalastraceae</taxon>
        <taxon>Syncephalastrum</taxon>
    </lineage>
</organism>
<evidence type="ECO:0000313" key="12">
    <source>
        <dbReference type="EMBL" id="ORY93184.1"/>
    </source>
</evidence>
<keyword evidence="4" id="KW-0964">Secreted</keyword>
<accession>A0A1X2H451</accession>
<dbReference type="AlphaFoldDB" id="A0A1X2H451"/>
<comment type="similarity">
    <text evidence="3">Belongs to the glutaminyl-peptide cyclotransferase family.</text>
</comment>
<sequence length="354" mass="39831">MMRWLLLWCLIATTVFGYKELSDDALKRATHFESPNDLTPEGDLLKPFLVPRVSGTPGNERVRNHIIDYFQTLGWHVELDSFNDTTPYGVKPFTNVIVTKNPHAPGRLVLSAHFDSKYFSDFDFIGATDSAVPCAILLDVASALNSVLETPAAQESSNTLQMIFFDGEEAFKDWSDTDSTYGSRHLAQKWEATLSDRISTTTPKTVKSESTLDRVNALILLDLLGTPNPSIPNYFRATDSLFKGLHNVENRMRKLGVFETISTKSTLPLEPFFNPHSIQTYNSHATSDDHIPFLRRGVNILHVMPSPFPTVWHKEADNADCIDPPVVRNFAAIFRAFVLEYLELDPLMAMHKAL</sequence>
<evidence type="ECO:0000256" key="10">
    <source>
        <dbReference type="RuleBase" id="RU361240"/>
    </source>
</evidence>
<keyword evidence="6 10" id="KW-0479">Metal-binding</keyword>
<dbReference type="CDD" id="cd03880">
    <property type="entry name" value="M28_QC_like"/>
    <property type="match status" value="1"/>
</dbReference>
<dbReference type="EMBL" id="MCGN01000009">
    <property type="protein sequence ID" value="ORY93184.1"/>
    <property type="molecule type" value="Genomic_DNA"/>
</dbReference>
<dbReference type="GO" id="GO:0008233">
    <property type="term" value="F:peptidase activity"/>
    <property type="evidence" value="ECO:0007669"/>
    <property type="project" value="UniProtKB-KW"/>
</dbReference>
<dbReference type="Pfam" id="PF04389">
    <property type="entry name" value="Peptidase_M28"/>
    <property type="match status" value="1"/>
</dbReference>
<evidence type="ECO:0000256" key="8">
    <source>
        <dbReference type="ARBA" id="ARBA00023157"/>
    </source>
</evidence>
<dbReference type="GO" id="GO:0008270">
    <property type="term" value="F:zinc ion binding"/>
    <property type="evidence" value="ECO:0007669"/>
    <property type="project" value="TreeGrafter"/>
</dbReference>
<evidence type="ECO:0000256" key="1">
    <source>
        <dbReference type="ARBA" id="ARBA00000001"/>
    </source>
</evidence>
<keyword evidence="10" id="KW-0645">Protease</keyword>
<evidence type="ECO:0000256" key="5">
    <source>
        <dbReference type="ARBA" id="ARBA00022679"/>
    </source>
</evidence>
<dbReference type="SUPFAM" id="SSF53187">
    <property type="entry name" value="Zn-dependent exopeptidases"/>
    <property type="match status" value="1"/>
</dbReference>
<comment type="caution">
    <text evidence="12">The sequence shown here is derived from an EMBL/GenBank/DDBJ whole genome shotgun (WGS) entry which is preliminary data.</text>
</comment>
<evidence type="ECO:0000256" key="9">
    <source>
        <dbReference type="ARBA" id="ARBA00023315"/>
    </source>
</evidence>
<keyword evidence="13" id="KW-1185">Reference proteome</keyword>
<feature type="domain" description="Peptidase M28" evidence="11">
    <location>
        <begin position="95"/>
        <end position="338"/>
    </location>
</feature>
<dbReference type="OrthoDB" id="3907302at2759"/>
<dbReference type="GO" id="GO:0016603">
    <property type="term" value="F:glutaminyl-peptide cyclotransferase activity"/>
    <property type="evidence" value="ECO:0007669"/>
    <property type="project" value="UniProtKB-EC"/>
</dbReference>
<evidence type="ECO:0000259" key="11">
    <source>
        <dbReference type="Pfam" id="PF04389"/>
    </source>
</evidence>
<dbReference type="InterPro" id="IPR040234">
    <property type="entry name" value="QC/QCL"/>
</dbReference>
<evidence type="ECO:0000256" key="4">
    <source>
        <dbReference type="ARBA" id="ARBA00022525"/>
    </source>
</evidence>
<dbReference type="OMA" id="TPFPSFW"/>
<evidence type="ECO:0000256" key="2">
    <source>
        <dbReference type="ARBA" id="ARBA00004613"/>
    </source>
</evidence>
<keyword evidence="8" id="KW-1015">Disulfide bond</keyword>
<dbReference type="PANTHER" id="PTHR12283">
    <property type="entry name" value="GLUTAMINYL-PEPTIDE CYCLOTRANSFERASE"/>
    <property type="match status" value="1"/>
</dbReference>
<keyword evidence="7 10" id="KW-0862">Zinc</keyword>
<keyword evidence="10" id="KW-0378">Hydrolase</keyword>
<dbReference type="PANTHER" id="PTHR12283:SF6">
    <property type="entry name" value="GLUTAMINYL-PEPTIDE CYCLOTRANSFERASE-RELATED"/>
    <property type="match status" value="1"/>
</dbReference>
<comment type="subcellular location">
    <subcellularLocation>
        <location evidence="2">Secreted</location>
    </subcellularLocation>
</comment>
<gene>
    <name evidence="12" type="ORF">BCR43DRAFT_496470</name>
</gene>
<dbReference type="InterPro" id="IPR037457">
    <property type="entry name" value="M28_QC"/>
</dbReference>
<comment type="catalytic activity">
    <reaction evidence="1">
        <text>N-terminal L-glutaminyl-[peptide] = N-terminal 5-oxo-L-prolyl-[peptide] + NH4(+)</text>
        <dbReference type="Rhea" id="RHEA:23652"/>
        <dbReference type="Rhea" id="RHEA-COMP:11736"/>
        <dbReference type="Rhea" id="RHEA-COMP:11846"/>
        <dbReference type="ChEBI" id="CHEBI:28938"/>
        <dbReference type="ChEBI" id="CHEBI:64722"/>
        <dbReference type="ChEBI" id="CHEBI:87215"/>
        <dbReference type="EC" id="2.3.2.5"/>
    </reaction>
</comment>